<evidence type="ECO:0000259" key="11">
    <source>
        <dbReference type="Pfam" id="PF01266"/>
    </source>
</evidence>
<gene>
    <name evidence="10 13" type="primary">mnmC</name>
    <name evidence="13" type="ORF">GCM10011332_00450</name>
</gene>
<evidence type="ECO:0000256" key="7">
    <source>
        <dbReference type="ARBA" id="ARBA00022827"/>
    </source>
</evidence>
<feature type="domain" description="MnmC-like methyltransferase" evidence="12">
    <location>
        <begin position="110"/>
        <end position="229"/>
    </location>
</feature>
<keyword evidence="1 10" id="KW-0963">Cytoplasm</keyword>
<comment type="function">
    <text evidence="10">Catalyzes the last two steps in the biosynthesis of 5-methylaminomethyl-2-thiouridine (mnm(5)s(2)U) at the wobble position (U34) in tRNA. Catalyzes the FAD-dependent demodification of cmnm(5)s(2)U34 to nm(5)s(2)U34, followed by the transfer of a methyl group from S-adenosyl-L-methionine to nm(5)s(2)U34, to form mnm(5)s(2)U34.</text>
</comment>
<dbReference type="Proteomes" id="UP000632498">
    <property type="component" value="Unassembled WGS sequence"/>
</dbReference>
<dbReference type="InterPro" id="IPR017610">
    <property type="entry name" value="tRNA_S-uridine_synth_MnmC_C"/>
</dbReference>
<accession>A0A917BNS8</accession>
<evidence type="ECO:0000256" key="4">
    <source>
        <dbReference type="ARBA" id="ARBA00022679"/>
    </source>
</evidence>
<keyword evidence="6 10" id="KW-0819">tRNA processing</keyword>
<keyword evidence="8 10" id="KW-0560">Oxidoreductase</keyword>
<evidence type="ECO:0000256" key="9">
    <source>
        <dbReference type="ARBA" id="ARBA00023268"/>
    </source>
</evidence>
<dbReference type="GO" id="GO:0050660">
    <property type="term" value="F:flavin adenine dinucleotide binding"/>
    <property type="evidence" value="ECO:0007669"/>
    <property type="project" value="UniProtKB-UniRule"/>
</dbReference>
<dbReference type="PANTHER" id="PTHR13847">
    <property type="entry name" value="SARCOSINE DEHYDROGENASE-RELATED"/>
    <property type="match status" value="1"/>
</dbReference>
<keyword evidence="3 10" id="KW-0285">Flavoprotein</keyword>
<keyword evidence="14" id="KW-1185">Reference proteome</keyword>
<protein>
    <recommendedName>
        <fullName evidence="10">tRNA 5-methylaminomethyl-2-thiouridine biosynthesis bifunctional protein MnmC</fullName>
        <shortName evidence="10">tRNA mnm(5)s(2)U biosynthesis bifunctional protein</shortName>
    </recommendedName>
    <domain>
        <recommendedName>
            <fullName evidence="10">tRNA (mnm(5)s(2)U34)-methyltransferase</fullName>
            <ecNumber evidence="10">2.1.1.61</ecNumber>
        </recommendedName>
    </domain>
    <domain>
        <recommendedName>
            <fullName evidence="10">FAD-dependent cmnm(5)s(2)U34 oxidoreductase</fullName>
            <ecNumber evidence="10">1.5.-.-</ecNumber>
        </recommendedName>
    </domain>
</protein>
<name>A0A917BNS8_9PROT</name>
<comment type="similarity">
    <text evidence="10">In the C-terminal section; belongs to the DAO family.</text>
</comment>
<dbReference type="EC" id="1.5.-.-" evidence="10"/>
<feature type="region of interest" description="FAD-dependent cmnm(5)s(2)U34 oxidoreductase" evidence="10">
    <location>
        <begin position="257"/>
        <end position="643"/>
    </location>
</feature>
<dbReference type="Gene3D" id="3.30.9.10">
    <property type="entry name" value="D-Amino Acid Oxidase, subunit A, domain 2"/>
    <property type="match status" value="1"/>
</dbReference>
<dbReference type="InterPro" id="IPR023032">
    <property type="entry name" value="tRNA_MAMT_biosynth_bifunc_MnmC"/>
</dbReference>
<dbReference type="GO" id="GO:0004808">
    <property type="term" value="F:tRNA (5-methylaminomethyl-2-thiouridylate)(34)-methyltransferase activity"/>
    <property type="evidence" value="ECO:0007669"/>
    <property type="project" value="UniProtKB-EC"/>
</dbReference>
<reference evidence="13" key="1">
    <citation type="journal article" date="2014" name="Int. J. Syst. Evol. Microbiol.">
        <title>Complete genome sequence of Corynebacterium casei LMG S-19264T (=DSM 44701T), isolated from a smear-ripened cheese.</title>
        <authorList>
            <consortium name="US DOE Joint Genome Institute (JGI-PGF)"/>
            <person name="Walter F."/>
            <person name="Albersmeier A."/>
            <person name="Kalinowski J."/>
            <person name="Ruckert C."/>
        </authorList>
    </citation>
    <scope>NUCLEOTIDE SEQUENCE</scope>
    <source>
        <strain evidence="13">CGMCC 1.15254</strain>
    </source>
</reference>
<feature type="domain" description="FAD dependent oxidoreductase" evidence="11">
    <location>
        <begin position="253"/>
        <end position="610"/>
    </location>
</feature>
<dbReference type="GO" id="GO:0002097">
    <property type="term" value="P:tRNA wobble base modification"/>
    <property type="evidence" value="ECO:0007669"/>
    <property type="project" value="UniProtKB-UniRule"/>
</dbReference>
<evidence type="ECO:0000256" key="6">
    <source>
        <dbReference type="ARBA" id="ARBA00022694"/>
    </source>
</evidence>
<dbReference type="HAMAP" id="MF_01102">
    <property type="entry name" value="MnmC"/>
    <property type="match status" value="1"/>
</dbReference>
<comment type="cofactor">
    <cofactor evidence="10">
        <name>FAD</name>
        <dbReference type="ChEBI" id="CHEBI:57692"/>
    </cofactor>
</comment>
<keyword evidence="9 10" id="KW-0511">Multifunctional enzyme</keyword>
<dbReference type="SUPFAM" id="SSF51905">
    <property type="entry name" value="FAD/NAD(P)-binding domain"/>
    <property type="match status" value="1"/>
</dbReference>
<comment type="subcellular location">
    <subcellularLocation>
        <location evidence="10">Cytoplasm</location>
    </subcellularLocation>
</comment>
<evidence type="ECO:0000256" key="5">
    <source>
        <dbReference type="ARBA" id="ARBA00022691"/>
    </source>
</evidence>
<evidence type="ECO:0000313" key="13">
    <source>
        <dbReference type="EMBL" id="GGF51165.1"/>
    </source>
</evidence>
<dbReference type="RefSeq" id="WP_188659737.1">
    <property type="nucleotide sequence ID" value="NZ_BMHV01000001.1"/>
</dbReference>
<dbReference type="GO" id="GO:0005737">
    <property type="term" value="C:cytoplasm"/>
    <property type="evidence" value="ECO:0007669"/>
    <property type="project" value="UniProtKB-SubCell"/>
</dbReference>
<comment type="catalytic activity">
    <reaction evidence="10">
        <text>5-aminomethyl-2-thiouridine(34) in tRNA + S-adenosyl-L-methionine = 5-methylaminomethyl-2-thiouridine(34) in tRNA + S-adenosyl-L-homocysteine + H(+)</text>
        <dbReference type="Rhea" id="RHEA:19569"/>
        <dbReference type="Rhea" id="RHEA-COMP:10195"/>
        <dbReference type="Rhea" id="RHEA-COMP:10197"/>
        <dbReference type="ChEBI" id="CHEBI:15378"/>
        <dbReference type="ChEBI" id="CHEBI:57856"/>
        <dbReference type="ChEBI" id="CHEBI:59789"/>
        <dbReference type="ChEBI" id="CHEBI:74454"/>
        <dbReference type="ChEBI" id="CHEBI:74455"/>
        <dbReference type="EC" id="2.1.1.61"/>
    </reaction>
</comment>
<keyword evidence="7 10" id="KW-0274">FAD</keyword>
<dbReference type="InterPro" id="IPR008471">
    <property type="entry name" value="MnmC-like_methylTransf"/>
</dbReference>
<evidence type="ECO:0000256" key="10">
    <source>
        <dbReference type="HAMAP-Rule" id="MF_01102"/>
    </source>
</evidence>
<dbReference type="Pfam" id="PF05430">
    <property type="entry name" value="Methyltransf_30"/>
    <property type="match status" value="1"/>
</dbReference>
<proteinExistence type="inferred from homology"/>
<dbReference type="InterPro" id="IPR006076">
    <property type="entry name" value="FAD-dep_OxRdtase"/>
</dbReference>
<dbReference type="EMBL" id="BMHV01000001">
    <property type="protein sequence ID" value="GGF51165.1"/>
    <property type="molecule type" value="Genomic_DNA"/>
</dbReference>
<dbReference type="NCBIfam" id="NF033855">
    <property type="entry name" value="tRNA_MNMC2"/>
    <property type="match status" value="1"/>
</dbReference>
<evidence type="ECO:0000313" key="14">
    <source>
        <dbReference type="Proteomes" id="UP000632498"/>
    </source>
</evidence>
<dbReference type="AlphaFoldDB" id="A0A917BNS8"/>
<dbReference type="PANTHER" id="PTHR13847:SF283">
    <property type="entry name" value="TRNA 5-METHYLAMINOMETHYL-2-THIOURIDINE BIOSYNTHESIS BIFUNCTIONAL PROTEIN MNMC"/>
    <property type="match status" value="1"/>
</dbReference>
<dbReference type="NCBIfam" id="NF002481">
    <property type="entry name" value="PRK01747.1-2"/>
    <property type="match status" value="1"/>
</dbReference>
<feature type="region of interest" description="tRNA (mnm(5)s(2)U34)-methyltransferase" evidence="10">
    <location>
        <begin position="1"/>
        <end position="231"/>
    </location>
</feature>
<keyword evidence="5 10" id="KW-0949">S-adenosyl-L-methionine</keyword>
<evidence type="ECO:0000259" key="12">
    <source>
        <dbReference type="Pfam" id="PF05430"/>
    </source>
</evidence>
<evidence type="ECO:0000256" key="1">
    <source>
        <dbReference type="ARBA" id="ARBA00022490"/>
    </source>
</evidence>
<dbReference type="InterPro" id="IPR029063">
    <property type="entry name" value="SAM-dependent_MTases_sf"/>
</dbReference>
<dbReference type="InterPro" id="IPR047785">
    <property type="entry name" value="tRNA_MNMC2"/>
</dbReference>
<dbReference type="InterPro" id="IPR036188">
    <property type="entry name" value="FAD/NAD-bd_sf"/>
</dbReference>
<keyword evidence="4 10" id="KW-0808">Transferase</keyword>
<dbReference type="EC" id="2.1.1.61" evidence="10"/>
<dbReference type="NCBIfam" id="TIGR03197">
    <property type="entry name" value="MnmC_Cterm"/>
    <property type="match status" value="1"/>
</dbReference>
<comment type="caution">
    <text evidence="13">The sequence shown here is derived from an EMBL/GenBank/DDBJ whole genome shotgun (WGS) entry which is preliminary data.</text>
</comment>
<evidence type="ECO:0000256" key="3">
    <source>
        <dbReference type="ARBA" id="ARBA00022630"/>
    </source>
</evidence>
<dbReference type="GO" id="GO:0016645">
    <property type="term" value="F:oxidoreductase activity, acting on the CH-NH group of donors"/>
    <property type="evidence" value="ECO:0007669"/>
    <property type="project" value="InterPro"/>
</dbReference>
<reference evidence="13" key="2">
    <citation type="submission" date="2020-09" db="EMBL/GenBank/DDBJ databases">
        <authorList>
            <person name="Sun Q."/>
            <person name="Zhou Y."/>
        </authorList>
    </citation>
    <scope>NUCLEOTIDE SEQUENCE</scope>
    <source>
        <strain evidence="13">CGMCC 1.15254</strain>
    </source>
</reference>
<dbReference type="GO" id="GO:0032259">
    <property type="term" value="P:methylation"/>
    <property type="evidence" value="ECO:0007669"/>
    <property type="project" value="UniProtKB-KW"/>
</dbReference>
<dbReference type="Gene3D" id="3.50.50.60">
    <property type="entry name" value="FAD/NAD(P)-binding domain"/>
    <property type="match status" value="1"/>
</dbReference>
<keyword evidence="2 10" id="KW-0489">Methyltransferase</keyword>
<dbReference type="Pfam" id="PF01266">
    <property type="entry name" value="DAO"/>
    <property type="match status" value="1"/>
</dbReference>
<evidence type="ECO:0000256" key="2">
    <source>
        <dbReference type="ARBA" id="ARBA00022603"/>
    </source>
</evidence>
<sequence>MKELGSAQLGWKENKTPVSGRFDDVYFSVDDGLAESLYVFVHGCGLPGAFEDKQVFNVAETGFGTGLNFLLTWQVWKESKTDCQLNYFSVEAFPLDQEELKQAYANFPDLAPFAAKFLDHYPTLTPGFHHIVLEGGKVKLTLMLGDAADMFAQLDGQIDAWYLDGFAPAKNPEMWRDDVFQQIGRLSRYGSVLSTFTAAGFVKRGLRDVGFDMSKRRGFGRKRDSLIGVFEGNEKRQPAPWFAKPQKEFKKQKIAVIGAGIAGCTTARRLIADGHDVTLFDRNDRAGQEGSGNRLGLIKPRLTQEGWFNVRTYLHALYYYDHLDVTSWQGARGLFQMEQDTADRLKLKLLAEKEILPPDHMRLVTAQEASALIGVSVPRGGLWFTKAGYVEPSALCQALSADMQTRFNTDITALIRHTDGWQLKSGEDVVFEGDSVVLATAGENAALNPYSKMIMRGRRGQVSYVRATKESEKTQCPLTCGGYFIPAKNGQHIVGATFDHWPDFFDKSYREVTEQSHEKNRNKLRDYFPDMDFAVEGGRASIRAMTPDHMPIVGPVFDEAWYKEAYTHLKHGPKGKAFSDAQYVDGLYTLCGLGARGVQTAPLLADVIAAYISGTPCPLENSFREALHPARFLIRDIRKDRLQ</sequence>
<comment type="similarity">
    <text evidence="10">In the N-terminal section; belongs to the methyltransferase superfamily. tRNA (mnm(5)s(2)U34)-methyltransferase family.</text>
</comment>
<organism evidence="13 14">
    <name type="scientific">Terasakiella brassicae</name>
    <dbReference type="NCBI Taxonomy" id="1634917"/>
    <lineage>
        <taxon>Bacteria</taxon>
        <taxon>Pseudomonadati</taxon>
        <taxon>Pseudomonadota</taxon>
        <taxon>Alphaproteobacteria</taxon>
        <taxon>Rhodospirillales</taxon>
        <taxon>Terasakiellaceae</taxon>
        <taxon>Terasakiella</taxon>
    </lineage>
</organism>
<dbReference type="Gene3D" id="3.40.50.150">
    <property type="entry name" value="Vaccinia Virus protein VP39"/>
    <property type="match status" value="1"/>
</dbReference>
<evidence type="ECO:0000256" key="8">
    <source>
        <dbReference type="ARBA" id="ARBA00023002"/>
    </source>
</evidence>